<evidence type="ECO:0000256" key="1">
    <source>
        <dbReference type="SAM" id="MobiDB-lite"/>
    </source>
</evidence>
<proteinExistence type="predicted"/>
<feature type="domain" description="Tf2-1-like SH3-like" evidence="2">
    <location>
        <begin position="7"/>
        <end position="70"/>
    </location>
</feature>
<evidence type="ECO:0000313" key="3">
    <source>
        <dbReference type="EMBL" id="KAE8994890.1"/>
    </source>
</evidence>
<evidence type="ECO:0000313" key="4">
    <source>
        <dbReference type="Proteomes" id="UP000429607"/>
    </source>
</evidence>
<sequence>MATFETGDQVLLSTDDIRSSAVTNLGASKLAPRFIGPFRVMKVNSEAYTLDISTSLRLHPTFYVGRFKKCDAATILSTATPPAPERRANAPRDSQRRDPGRYRDAPPLRLLIRRARRAGLWIASLITRIQLLRGAGFANLLEDPAQFQPRDDIEYVGSCSLLMNTWEPRAVLLRGVPDVVQDYESKIAQLDESAATRSRVSSFTKHSVIEPEFTGSSPGVVASMMTLTVEPSFNTKHVFHLQAGPDLTFQRLLSLVPPQVSLDAPMLLFAKSEIST</sequence>
<dbReference type="EMBL" id="QXFV01001980">
    <property type="protein sequence ID" value="KAE8994890.1"/>
    <property type="molecule type" value="Genomic_DNA"/>
</dbReference>
<dbReference type="Proteomes" id="UP000429607">
    <property type="component" value="Unassembled WGS sequence"/>
</dbReference>
<gene>
    <name evidence="3" type="ORF">PR001_g20272</name>
</gene>
<accession>A0A6A3JIZ4</accession>
<feature type="compositionally biased region" description="Basic and acidic residues" evidence="1">
    <location>
        <begin position="84"/>
        <end position="102"/>
    </location>
</feature>
<name>A0A6A3JIZ4_9STRA</name>
<dbReference type="InterPro" id="IPR056924">
    <property type="entry name" value="SH3_Tf2-1"/>
</dbReference>
<reference evidence="3 4" key="1">
    <citation type="submission" date="2018-09" db="EMBL/GenBank/DDBJ databases">
        <title>Genomic investigation of the strawberry pathogen Phytophthora fragariae indicates pathogenicity is determined by transcriptional variation in three key races.</title>
        <authorList>
            <person name="Adams T.M."/>
            <person name="Armitage A.D."/>
            <person name="Sobczyk M.K."/>
            <person name="Bates H.J."/>
            <person name="Dunwell J.M."/>
            <person name="Nellist C.F."/>
            <person name="Harrison R.J."/>
        </authorList>
    </citation>
    <scope>NUCLEOTIDE SEQUENCE [LARGE SCALE GENOMIC DNA]</scope>
    <source>
        <strain evidence="3 4">SCRP249</strain>
    </source>
</reference>
<comment type="caution">
    <text evidence="3">The sequence shown here is derived from an EMBL/GenBank/DDBJ whole genome shotgun (WGS) entry which is preliminary data.</text>
</comment>
<dbReference type="Pfam" id="PF24626">
    <property type="entry name" value="SH3_Tf2-1"/>
    <property type="match status" value="1"/>
</dbReference>
<feature type="region of interest" description="Disordered" evidence="1">
    <location>
        <begin position="78"/>
        <end position="102"/>
    </location>
</feature>
<dbReference type="AlphaFoldDB" id="A0A6A3JIZ4"/>
<organism evidence="3 4">
    <name type="scientific">Phytophthora rubi</name>
    <dbReference type="NCBI Taxonomy" id="129364"/>
    <lineage>
        <taxon>Eukaryota</taxon>
        <taxon>Sar</taxon>
        <taxon>Stramenopiles</taxon>
        <taxon>Oomycota</taxon>
        <taxon>Peronosporomycetes</taxon>
        <taxon>Peronosporales</taxon>
        <taxon>Peronosporaceae</taxon>
        <taxon>Phytophthora</taxon>
    </lineage>
</organism>
<protein>
    <recommendedName>
        <fullName evidence="2">Tf2-1-like SH3-like domain-containing protein</fullName>
    </recommendedName>
</protein>
<evidence type="ECO:0000259" key="2">
    <source>
        <dbReference type="Pfam" id="PF24626"/>
    </source>
</evidence>